<dbReference type="GO" id="GO:0001522">
    <property type="term" value="P:pseudouridine synthesis"/>
    <property type="evidence" value="ECO:0007669"/>
    <property type="project" value="InterPro"/>
</dbReference>
<comment type="subcellular location">
    <subcellularLocation>
        <location evidence="1">Nucleus</location>
    </subcellularLocation>
</comment>
<evidence type="ECO:0000256" key="8">
    <source>
        <dbReference type="ARBA" id="ARBA00023242"/>
    </source>
</evidence>
<dbReference type="EMBL" id="JAIZAY010000006">
    <property type="protein sequence ID" value="KAJ8040890.1"/>
    <property type="molecule type" value="Genomic_DNA"/>
</dbReference>
<keyword evidence="6" id="KW-0597">Phosphoprotein</keyword>
<feature type="region of interest" description="Disordered" evidence="9">
    <location>
        <begin position="166"/>
        <end position="222"/>
    </location>
</feature>
<evidence type="ECO:0000256" key="6">
    <source>
        <dbReference type="ARBA" id="ARBA00022553"/>
    </source>
</evidence>
<evidence type="ECO:0000313" key="11">
    <source>
        <dbReference type="Proteomes" id="UP001152320"/>
    </source>
</evidence>
<dbReference type="Gene3D" id="2.40.10.230">
    <property type="entry name" value="Probable tRNA pseudouridine synthase domain"/>
    <property type="match status" value="1"/>
</dbReference>
<feature type="region of interest" description="Disordered" evidence="9">
    <location>
        <begin position="635"/>
        <end position="727"/>
    </location>
</feature>
<feature type="compositionally biased region" description="Pro residues" evidence="9">
    <location>
        <begin position="716"/>
        <end position="727"/>
    </location>
</feature>
<dbReference type="GO" id="GO:0043489">
    <property type="term" value="P:RNA stabilization"/>
    <property type="evidence" value="ECO:0007669"/>
    <property type="project" value="UniProtKB-ARBA"/>
</dbReference>
<dbReference type="PANTHER" id="PTHR31633:SF1">
    <property type="entry name" value="H_ACA RIBONUCLEOPROTEIN COMPLEX NON-CORE SUBUNIT NAF1"/>
    <property type="match status" value="1"/>
</dbReference>
<dbReference type="InterPro" id="IPR040309">
    <property type="entry name" value="Naf1"/>
</dbReference>
<dbReference type="InterPro" id="IPR007504">
    <property type="entry name" value="H/ACA_rnp_Gar1/Naf1"/>
</dbReference>
<dbReference type="Proteomes" id="UP001152320">
    <property type="component" value="Chromosome 6"/>
</dbReference>
<dbReference type="GO" id="GO:0000493">
    <property type="term" value="P:box H/ACA snoRNP assembly"/>
    <property type="evidence" value="ECO:0007669"/>
    <property type="project" value="InterPro"/>
</dbReference>
<dbReference type="OrthoDB" id="21550at2759"/>
<gene>
    <name evidence="10" type="ORF">HOLleu_15325</name>
</gene>
<evidence type="ECO:0000256" key="3">
    <source>
        <dbReference type="ARBA" id="ARBA00021438"/>
    </source>
</evidence>
<feature type="compositionally biased region" description="Basic and acidic residues" evidence="9">
    <location>
        <begin position="328"/>
        <end position="343"/>
    </location>
</feature>
<dbReference type="InterPro" id="IPR038664">
    <property type="entry name" value="Gar1/Naf1_Cbf5-bd_sf"/>
</dbReference>
<feature type="compositionally biased region" description="Acidic residues" evidence="9">
    <location>
        <begin position="344"/>
        <end position="360"/>
    </location>
</feature>
<evidence type="ECO:0000256" key="1">
    <source>
        <dbReference type="ARBA" id="ARBA00004123"/>
    </source>
</evidence>
<keyword evidence="5" id="KW-0698">rRNA processing</keyword>
<evidence type="ECO:0000256" key="5">
    <source>
        <dbReference type="ARBA" id="ARBA00022552"/>
    </source>
</evidence>
<dbReference type="PANTHER" id="PTHR31633">
    <property type="entry name" value="H/ACA RIBONUCLEOPROTEIN COMPLEX NON-CORE SUBUNIT NAF1"/>
    <property type="match status" value="1"/>
</dbReference>
<keyword evidence="8" id="KW-0539">Nucleus</keyword>
<dbReference type="GO" id="GO:0003723">
    <property type="term" value="F:RNA binding"/>
    <property type="evidence" value="ECO:0007669"/>
    <property type="project" value="UniProtKB-KW"/>
</dbReference>
<dbReference type="GO" id="GO:0005634">
    <property type="term" value="C:nucleus"/>
    <property type="evidence" value="ECO:0007669"/>
    <property type="project" value="UniProtKB-SubCell"/>
</dbReference>
<dbReference type="FunFam" id="2.40.10.230:FF:000002">
    <property type="entry name" value="H/ACA ribonucleoprotein complex non-core subunit NAF1"/>
    <property type="match status" value="1"/>
</dbReference>
<proteinExistence type="inferred from homology"/>
<feature type="compositionally biased region" description="Pro residues" evidence="9">
    <location>
        <begin position="683"/>
        <end position="701"/>
    </location>
</feature>
<feature type="compositionally biased region" description="Acidic residues" evidence="9">
    <location>
        <begin position="499"/>
        <end position="516"/>
    </location>
</feature>
<accession>A0A9Q1HCE3</accession>
<sequence length="727" mass="79146">MDDDTKYLNKEKDVAITEKHNGAKMEKHDESKLLMERENVGIEDDATNKEGHVFGGKVRDMDVGAREEGTLLPDVAEVVKQSRFPIDGDGDCEQADVRKITAKDTEMKCVATEVKEDSLADNTGERMKSSQNEDITITEQTKVGGDMRIVEEMEVSQSLEAALTKVESSTEDSVPLAHDDRNASDGVEMDCSGGEIANQNGSVSEVGNIGTPIRHESGDKSQVNVATKSVGEMNKPKDTVASIVTTNPCAKVEIEVEKEPLEEDLSSLSNAILEVETGVDGGTVTGIGSLVAYSSSDDEDSLDSSASSTTSSSSSDSDSDDSTSAGRNVEKEAAENKEEHKKDEEDEDEDKEADKDEEDSSVPPPAVKTQKEIMLQDLPEVPYVDFRLADGEEINLLGKVSSIIGQLVVVASNRGTPALNEDTVLFKENRHPIGVVYEIFGPVSNPFYTVRFNSTKDISDLELTLNADIFFAPRQEEITNYVFVKQLRAVKGSDASWINDEEPPPECLDYSDDEEEKNAKKKKVLEDGKRKPARRRDDSSYQDNAAFKGITGQQAANNARSGHYQYSSRGGHSHGPYHGNIQRARTPFNNRTSYGPGQRHHLFSHNAHQQHGDNNWSQRQGHVASARMPFDSQNIPPFGPSFAYNSNFAQRGPPPPFQNQGLASGDGPALWHPQPPQHFTGVPHPPVPPAVSPYSVPPPPLMSLGPLNTTLSPIGMVPPPPPPGPPP</sequence>
<feature type="compositionally biased region" description="Low complexity" evidence="9">
    <location>
        <begin position="303"/>
        <end position="316"/>
    </location>
</feature>
<dbReference type="GO" id="GO:0006364">
    <property type="term" value="P:rRNA processing"/>
    <property type="evidence" value="ECO:0007669"/>
    <property type="project" value="UniProtKB-KW"/>
</dbReference>
<keyword evidence="10" id="KW-0687">Ribonucleoprotein</keyword>
<feature type="compositionally biased region" description="Polar residues" evidence="9">
    <location>
        <begin position="551"/>
        <end position="570"/>
    </location>
</feature>
<evidence type="ECO:0000313" key="10">
    <source>
        <dbReference type="EMBL" id="KAJ8040890.1"/>
    </source>
</evidence>
<feature type="region of interest" description="Disordered" evidence="9">
    <location>
        <begin position="496"/>
        <end position="601"/>
    </location>
</feature>
<comment type="similarity">
    <text evidence="2">Belongs to the NAF1 family.</text>
</comment>
<evidence type="ECO:0000256" key="4">
    <source>
        <dbReference type="ARBA" id="ARBA00022517"/>
    </source>
</evidence>
<reference evidence="10" key="1">
    <citation type="submission" date="2021-10" db="EMBL/GenBank/DDBJ databases">
        <title>Tropical sea cucumber genome reveals ecological adaptation and Cuvierian tubules defense mechanism.</title>
        <authorList>
            <person name="Chen T."/>
        </authorList>
    </citation>
    <scope>NUCLEOTIDE SEQUENCE</scope>
    <source>
        <strain evidence="10">Nanhai2018</strain>
        <tissue evidence="10">Muscle</tissue>
    </source>
</reference>
<name>A0A9Q1HCE3_HOLLE</name>
<dbReference type="Pfam" id="PF04410">
    <property type="entry name" value="Gar1"/>
    <property type="match status" value="1"/>
</dbReference>
<evidence type="ECO:0000256" key="7">
    <source>
        <dbReference type="ARBA" id="ARBA00022884"/>
    </source>
</evidence>
<feature type="compositionally biased region" description="Basic and acidic residues" evidence="9">
    <location>
        <begin position="524"/>
        <end position="539"/>
    </location>
</feature>
<evidence type="ECO:0000256" key="9">
    <source>
        <dbReference type="SAM" id="MobiDB-lite"/>
    </source>
</evidence>
<comment type="caution">
    <text evidence="10">The sequence shown here is derived from an EMBL/GenBank/DDBJ whole genome shotgun (WGS) entry which is preliminary data.</text>
</comment>
<feature type="region of interest" description="Disordered" evidence="9">
    <location>
        <begin position="295"/>
        <end position="373"/>
    </location>
</feature>
<keyword evidence="7" id="KW-0694">RNA-binding</keyword>
<dbReference type="GO" id="GO:0005732">
    <property type="term" value="C:sno(s)RNA-containing ribonucleoprotein complex"/>
    <property type="evidence" value="ECO:0007669"/>
    <property type="project" value="InterPro"/>
</dbReference>
<dbReference type="SUPFAM" id="SSF50447">
    <property type="entry name" value="Translation proteins"/>
    <property type="match status" value="1"/>
</dbReference>
<dbReference type="AlphaFoldDB" id="A0A9Q1HCE3"/>
<dbReference type="InterPro" id="IPR009000">
    <property type="entry name" value="Transl_B-barrel_sf"/>
</dbReference>
<evidence type="ECO:0000256" key="2">
    <source>
        <dbReference type="ARBA" id="ARBA00009801"/>
    </source>
</evidence>
<organism evidence="10 11">
    <name type="scientific">Holothuria leucospilota</name>
    <name type="common">Black long sea cucumber</name>
    <name type="synonym">Mertensiothuria leucospilota</name>
    <dbReference type="NCBI Taxonomy" id="206669"/>
    <lineage>
        <taxon>Eukaryota</taxon>
        <taxon>Metazoa</taxon>
        <taxon>Echinodermata</taxon>
        <taxon>Eleutherozoa</taxon>
        <taxon>Echinozoa</taxon>
        <taxon>Holothuroidea</taxon>
        <taxon>Aspidochirotacea</taxon>
        <taxon>Aspidochirotida</taxon>
        <taxon>Holothuriidae</taxon>
        <taxon>Holothuria</taxon>
    </lineage>
</organism>
<keyword evidence="11" id="KW-1185">Reference proteome</keyword>
<keyword evidence="4" id="KW-0690">Ribosome biogenesis</keyword>
<protein>
    <recommendedName>
        <fullName evidence="3">H/ACA ribonucleoprotein complex non-core subunit NAF1</fullName>
    </recommendedName>
</protein>